<accession>A0A5B7FXQ2</accession>
<feature type="compositionally biased region" description="Low complexity" evidence="1">
    <location>
        <begin position="1"/>
        <end position="10"/>
    </location>
</feature>
<dbReference type="Proteomes" id="UP000324222">
    <property type="component" value="Unassembled WGS sequence"/>
</dbReference>
<evidence type="ECO:0000313" key="3">
    <source>
        <dbReference type="Proteomes" id="UP000324222"/>
    </source>
</evidence>
<reference evidence="2 3" key="1">
    <citation type="submission" date="2019-05" db="EMBL/GenBank/DDBJ databases">
        <title>Another draft genome of Portunus trituberculatus and its Hox gene families provides insights of decapod evolution.</title>
        <authorList>
            <person name="Jeong J.-H."/>
            <person name="Song I."/>
            <person name="Kim S."/>
            <person name="Choi T."/>
            <person name="Kim D."/>
            <person name="Ryu S."/>
            <person name="Kim W."/>
        </authorList>
    </citation>
    <scope>NUCLEOTIDE SEQUENCE [LARGE SCALE GENOMIC DNA]</scope>
    <source>
        <tissue evidence="2">Muscle</tissue>
    </source>
</reference>
<sequence>MSAGSVAGVAPGPPPSGGPIAITHPTGSLRAESSPFPFSVMTTTLVVTQHSPRLAPLFQTLQLTDLQTTPARISNDLCAPDSQFFYCGVNGISKQRMCHGFSEYCSNGEDEFVQLCGIDECREKNIGIQRSFSFIQINLFRDVAR</sequence>
<proteinExistence type="predicted"/>
<keyword evidence="3" id="KW-1185">Reference proteome</keyword>
<evidence type="ECO:0000313" key="2">
    <source>
        <dbReference type="EMBL" id="MPC49989.1"/>
    </source>
</evidence>
<comment type="caution">
    <text evidence="2">The sequence shown here is derived from an EMBL/GenBank/DDBJ whole genome shotgun (WGS) entry which is preliminary data.</text>
</comment>
<dbReference type="OrthoDB" id="6022609at2759"/>
<dbReference type="EMBL" id="VSRR010009221">
    <property type="protein sequence ID" value="MPC49989.1"/>
    <property type="molecule type" value="Genomic_DNA"/>
</dbReference>
<organism evidence="2 3">
    <name type="scientific">Portunus trituberculatus</name>
    <name type="common">Swimming crab</name>
    <name type="synonym">Neptunus trituberculatus</name>
    <dbReference type="NCBI Taxonomy" id="210409"/>
    <lineage>
        <taxon>Eukaryota</taxon>
        <taxon>Metazoa</taxon>
        <taxon>Ecdysozoa</taxon>
        <taxon>Arthropoda</taxon>
        <taxon>Crustacea</taxon>
        <taxon>Multicrustacea</taxon>
        <taxon>Malacostraca</taxon>
        <taxon>Eumalacostraca</taxon>
        <taxon>Eucarida</taxon>
        <taxon>Decapoda</taxon>
        <taxon>Pleocyemata</taxon>
        <taxon>Brachyura</taxon>
        <taxon>Eubrachyura</taxon>
        <taxon>Portunoidea</taxon>
        <taxon>Portunidae</taxon>
        <taxon>Portuninae</taxon>
        <taxon>Portunus</taxon>
    </lineage>
</organism>
<name>A0A5B7FXQ2_PORTR</name>
<evidence type="ECO:0000256" key="1">
    <source>
        <dbReference type="SAM" id="MobiDB-lite"/>
    </source>
</evidence>
<dbReference type="AlphaFoldDB" id="A0A5B7FXQ2"/>
<protein>
    <submittedName>
        <fullName evidence="2">Uncharacterized protein</fullName>
    </submittedName>
</protein>
<gene>
    <name evidence="2" type="ORF">E2C01_043808</name>
</gene>
<feature type="region of interest" description="Disordered" evidence="1">
    <location>
        <begin position="1"/>
        <end position="22"/>
    </location>
</feature>